<evidence type="ECO:0000313" key="4">
    <source>
        <dbReference type="Proteomes" id="UP000250235"/>
    </source>
</evidence>
<gene>
    <name evidence="3" type="ORF">F511_18857</name>
</gene>
<dbReference type="PROSITE" id="PS51501">
    <property type="entry name" value="ZF_DNL"/>
    <property type="match status" value="1"/>
</dbReference>
<name>A0A2Z7D7B6_9LAMI</name>
<sequence length="169" mass="18968">MDTLGGCNIHGFDSSLSSKTKTHHRIVSPCFSRSFSHFHGPDFGPNSVLCTHSRLSISYRKKKELKQWFGLPMISCVIGDCSEEYPEPAQSSVSKKSQEEAVVDLKLPRRSLLASFTCNACGTRSERLINRLAYERGLVYVQCSGCSRYHKLVDNLGLVIEYNLQDESD</sequence>
<dbReference type="EMBL" id="KQ988973">
    <property type="protein sequence ID" value="KZV55325.1"/>
    <property type="molecule type" value="Genomic_DNA"/>
</dbReference>
<dbReference type="InterPro" id="IPR007853">
    <property type="entry name" value="Znf_DNL-typ"/>
</dbReference>
<dbReference type="OrthoDB" id="512667at2759"/>
<dbReference type="Proteomes" id="UP000250235">
    <property type="component" value="Unassembled WGS sequence"/>
</dbReference>
<dbReference type="InterPro" id="IPR024158">
    <property type="entry name" value="Mt_import_TIM15"/>
</dbReference>
<feature type="domain" description="DNL-type" evidence="2">
    <location>
        <begin position="107"/>
        <end position="169"/>
    </location>
</feature>
<evidence type="ECO:0000259" key="2">
    <source>
        <dbReference type="PROSITE" id="PS51501"/>
    </source>
</evidence>
<accession>A0A2Z7D7B6</accession>
<dbReference type="GO" id="GO:0051087">
    <property type="term" value="F:protein-folding chaperone binding"/>
    <property type="evidence" value="ECO:0007669"/>
    <property type="project" value="TreeGrafter"/>
</dbReference>
<keyword evidence="1" id="KW-0862">Zinc</keyword>
<dbReference type="Pfam" id="PF05180">
    <property type="entry name" value="zf-DNL"/>
    <property type="match status" value="1"/>
</dbReference>
<dbReference type="AlphaFoldDB" id="A0A2Z7D7B6"/>
<evidence type="ECO:0000256" key="1">
    <source>
        <dbReference type="PROSITE-ProRule" id="PRU00834"/>
    </source>
</evidence>
<protein>
    <recommendedName>
        <fullName evidence="2">DNL-type domain-containing protein</fullName>
    </recommendedName>
</protein>
<organism evidence="3 4">
    <name type="scientific">Dorcoceras hygrometricum</name>
    <dbReference type="NCBI Taxonomy" id="472368"/>
    <lineage>
        <taxon>Eukaryota</taxon>
        <taxon>Viridiplantae</taxon>
        <taxon>Streptophyta</taxon>
        <taxon>Embryophyta</taxon>
        <taxon>Tracheophyta</taxon>
        <taxon>Spermatophyta</taxon>
        <taxon>Magnoliopsida</taxon>
        <taxon>eudicotyledons</taxon>
        <taxon>Gunneridae</taxon>
        <taxon>Pentapetalae</taxon>
        <taxon>asterids</taxon>
        <taxon>lamiids</taxon>
        <taxon>Lamiales</taxon>
        <taxon>Gesneriaceae</taxon>
        <taxon>Didymocarpoideae</taxon>
        <taxon>Trichosporeae</taxon>
        <taxon>Loxocarpinae</taxon>
        <taxon>Dorcoceras</taxon>
    </lineage>
</organism>
<dbReference type="PANTHER" id="PTHR20922">
    <property type="entry name" value="DNL-TYPE ZINC FINGER PROTEIN"/>
    <property type="match status" value="1"/>
</dbReference>
<keyword evidence="4" id="KW-1185">Reference proteome</keyword>
<reference evidence="3 4" key="1">
    <citation type="journal article" date="2015" name="Proc. Natl. Acad. Sci. U.S.A.">
        <title>The resurrection genome of Boea hygrometrica: A blueprint for survival of dehydration.</title>
        <authorList>
            <person name="Xiao L."/>
            <person name="Yang G."/>
            <person name="Zhang L."/>
            <person name="Yang X."/>
            <person name="Zhao S."/>
            <person name="Ji Z."/>
            <person name="Zhou Q."/>
            <person name="Hu M."/>
            <person name="Wang Y."/>
            <person name="Chen M."/>
            <person name="Xu Y."/>
            <person name="Jin H."/>
            <person name="Xiao X."/>
            <person name="Hu G."/>
            <person name="Bao F."/>
            <person name="Hu Y."/>
            <person name="Wan P."/>
            <person name="Li L."/>
            <person name="Deng X."/>
            <person name="Kuang T."/>
            <person name="Xiang C."/>
            <person name="Zhu J.K."/>
            <person name="Oliver M.J."/>
            <person name="He Y."/>
        </authorList>
    </citation>
    <scope>NUCLEOTIDE SEQUENCE [LARGE SCALE GENOMIC DNA]</scope>
    <source>
        <strain evidence="4">cv. XS01</strain>
    </source>
</reference>
<dbReference type="GO" id="GO:0006457">
    <property type="term" value="P:protein folding"/>
    <property type="evidence" value="ECO:0007669"/>
    <property type="project" value="TreeGrafter"/>
</dbReference>
<dbReference type="GO" id="GO:0050821">
    <property type="term" value="P:protein stabilization"/>
    <property type="evidence" value="ECO:0007669"/>
    <property type="project" value="TreeGrafter"/>
</dbReference>
<keyword evidence="1" id="KW-0479">Metal-binding</keyword>
<proteinExistence type="predicted"/>
<dbReference type="GO" id="GO:0005739">
    <property type="term" value="C:mitochondrion"/>
    <property type="evidence" value="ECO:0007669"/>
    <property type="project" value="TreeGrafter"/>
</dbReference>
<dbReference type="GO" id="GO:0030150">
    <property type="term" value="P:protein import into mitochondrial matrix"/>
    <property type="evidence" value="ECO:0007669"/>
    <property type="project" value="TreeGrafter"/>
</dbReference>
<evidence type="ECO:0000313" key="3">
    <source>
        <dbReference type="EMBL" id="KZV55325.1"/>
    </source>
</evidence>
<dbReference type="PANTHER" id="PTHR20922:SF19">
    <property type="entry name" value="F24J5.3"/>
    <property type="match status" value="1"/>
</dbReference>
<dbReference type="GO" id="GO:0008270">
    <property type="term" value="F:zinc ion binding"/>
    <property type="evidence" value="ECO:0007669"/>
    <property type="project" value="UniProtKB-KW"/>
</dbReference>
<keyword evidence="1" id="KW-0863">Zinc-finger</keyword>